<organism evidence="1 2">
    <name type="scientific">Virgibacillus kapii</name>
    <dbReference type="NCBI Taxonomy" id="1638645"/>
    <lineage>
        <taxon>Bacteria</taxon>
        <taxon>Bacillati</taxon>
        <taxon>Bacillota</taxon>
        <taxon>Bacilli</taxon>
        <taxon>Bacillales</taxon>
        <taxon>Bacillaceae</taxon>
        <taxon>Virgibacillus</taxon>
    </lineage>
</organism>
<name>A0ABQ2DCM9_9BACI</name>
<keyword evidence="2" id="KW-1185">Reference proteome</keyword>
<proteinExistence type="predicted"/>
<protein>
    <submittedName>
        <fullName evidence="1">Phage portal protein</fullName>
    </submittedName>
</protein>
<reference evidence="2" key="1">
    <citation type="journal article" date="2019" name="Int. J. Syst. Evol. Microbiol.">
        <title>The Global Catalogue of Microorganisms (GCM) 10K type strain sequencing project: providing services to taxonomists for standard genome sequencing and annotation.</title>
        <authorList>
            <consortium name="The Broad Institute Genomics Platform"/>
            <consortium name="The Broad Institute Genome Sequencing Center for Infectious Disease"/>
            <person name="Wu L."/>
            <person name="Ma J."/>
        </authorList>
    </citation>
    <scope>NUCLEOTIDE SEQUENCE [LARGE SCALE GENOMIC DNA]</scope>
    <source>
        <strain evidence="2">JCM 30071</strain>
    </source>
</reference>
<evidence type="ECO:0000313" key="2">
    <source>
        <dbReference type="Proteomes" id="UP000634435"/>
    </source>
</evidence>
<gene>
    <name evidence="1" type="ORF">GCM10007111_11610</name>
</gene>
<dbReference type="Pfam" id="PF04860">
    <property type="entry name" value="Phage_portal"/>
    <property type="match status" value="1"/>
</dbReference>
<dbReference type="NCBIfam" id="TIGR01537">
    <property type="entry name" value="portal_HK97"/>
    <property type="match status" value="1"/>
</dbReference>
<dbReference type="InterPro" id="IPR006944">
    <property type="entry name" value="Phage/GTA_portal"/>
</dbReference>
<comment type="caution">
    <text evidence="1">The sequence shown here is derived from an EMBL/GenBank/DDBJ whole genome shotgun (WGS) entry which is preliminary data.</text>
</comment>
<dbReference type="InterPro" id="IPR006427">
    <property type="entry name" value="Portal_HK97"/>
</dbReference>
<accession>A0ABQ2DCM9</accession>
<sequence>MGIKELFGGLFGKSNSATLKDLCFDLGVEYYYKNLAVQACVNLIANTLVRSQFRTFEQGKEVKKTSYYLFNVQPNQNQNSSEFFHEFVSKLVLDNECLVIMQNQQLYVADEFDVERFAFKENIYKDIVVNDFQLNKTFMESDVFYFRLNNERIKDAIDSLYASYGKLLTASMNYYKRSNALRVKYKLDTILSKTDEDQEVLEEMINAQLSRFLKAEDAAALPEQDGLDIVEMFQNSKGSTSRDTRAIVDDIFDFVSMAFHVPKGLLKGDLADVEGQTDNFIMFCVAPIAELIEDEINRKFYTKKEFLDRTYFKVDTSFIKYVDPIKLSAALDKLLSSGTHSVNENRNVIGKEPIEEDWADEHYVTKNYEGIKEYLEGGEKE</sequence>
<dbReference type="Proteomes" id="UP000634435">
    <property type="component" value="Unassembled WGS sequence"/>
</dbReference>
<dbReference type="EMBL" id="BMPN01000002">
    <property type="protein sequence ID" value="GGJ51050.1"/>
    <property type="molecule type" value="Genomic_DNA"/>
</dbReference>
<dbReference type="RefSeq" id="WP_188942428.1">
    <property type="nucleotide sequence ID" value="NZ_BMPN01000002.1"/>
</dbReference>
<evidence type="ECO:0000313" key="1">
    <source>
        <dbReference type="EMBL" id="GGJ51050.1"/>
    </source>
</evidence>